<organism evidence="8 9">
    <name type="scientific">Lojkania enalia</name>
    <dbReference type="NCBI Taxonomy" id="147567"/>
    <lineage>
        <taxon>Eukaryota</taxon>
        <taxon>Fungi</taxon>
        <taxon>Dikarya</taxon>
        <taxon>Ascomycota</taxon>
        <taxon>Pezizomycotina</taxon>
        <taxon>Dothideomycetes</taxon>
        <taxon>Pleosporomycetidae</taxon>
        <taxon>Pleosporales</taxon>
        <taxon>Pleosporales incertae sedis</taxon>
        <taxon>Lojkania</taxon>
    </lineage>
</organism>
<evidence type="ECO:0000256" key="2">
    <source>
        <dbReference type="ARBA" id="ARBA00022692"/>
    </source>
</evidence>
<feature type="transmembrane region" description="Helical" evidence="6">
    <location>
        <begin position="12"/>
        <end position="33"/>
    </location>
</feature>
<keyword evidence="2 6" id="KW-0812">Transmembrane</keyword>
<dbReference type="InterPro" id="IPR052337">
    <property type="entry name" value="SAT4-like"/>
</dbReference>
<evidence type="ECO:0000256" key="3">
    <source>
        <dbReference type="ARBA" id="ARBA00022989"/>
    </source>
</evidence>
<evidence type="ECO:0000256" key="6">
    <source>
        <dbReference type="SAM" id="Phobius"/>
    </source>
</evidence>
<dbReference type="OrthoDB" id="5393606at2759"/>
<feature type="transmembrane region" description="Helical" evidence="6">
    <location>
        <begin position="45"/>
        <end position="67"/>
    </location>
</feature>
<dbReference type="InterPro" id="IPR049326">
    <property type="entry name" value="Rhodopsin_dom_fungi"/>
</dbReference>
<keyword evidence="4 6" id="KW-0472">Membrane</keyword>
<keyword evidence="9" id="KW-1185">Reference proteome</keyword>
<sequence length="344" mass="38143">MGWEVYRSRAGIIVGTILVQLFSSTCVILRFYIRYWKRQAVLASDWLVLVAFVCGTGLSVMEIYGVAANGFATPLNATNPSLQGLSVRLKMVQHMEYAFVLIGIFAVGIIKLSVSLLYWHIFARVKFRRFLMGWIILVAAWTVGFVLAEIFECGAHPLKIFGTRHDVETYCSHAHDIGYALVGSDVATDLGTLLIPLPLVLRMRLPRTQKLLVTMTFLVGALAVGASTAKAYVFIAAITAYVREDGIILVTAYSMWNLVEVHVGIIAACGMTLRPILARIFPFDRFVSFVRRSRSRHGTESARLPSFVKPESSCPSSVPETVEIPQEMKQEDMTFQTSALPGVV</sequence>
<evidence type="ECO:0000256" key="5">
    <source>
        <dbReference type="ARBA" id="ARBA00038359"/>
    </source>
</evidence>
<feature type="domain" description="Rhodopsin" evidence="7">
    <location>
        <begin position="29"/>
        <end position="279"/>
    </location>
</feature>
<evidence type="ECO:0000256" key="4">
    <source>
        <dbReference type="ARBA" id="ARBA00023136"/>
    </source>
</evidence>
<accession>A0A9P4K7Y4</accession>
<dbReference type="GO" id="GO:0016020">
    <property type="term" value="C:membrane"/>
    <property type="evidence" value="ECO:0007669"/>
    <property type="project" value="UniProtKB-SubCell"/>
</dbReference>
<dbReference type="EMBL" id="ML986627">
    <property type="protein sequence ID" value="KAF2263330.1"/>
    <property type="molecule type" value="Genomic_DNA"/>
</dbReference>
<evidence type="ECO:0000259" key="7">
    <source>
        <dbReference type="Pfam" id="PF20684"/>
    </source>
</evidence>
<keyword evidence="3 6" id="KW-1133">Transmembrane helix</keyword>
<feature type="transmembrane region" description="Helical" evidence="6">
    <location>
        <begin position="211"/>
        <end position="241"/>
    </location>
</feature>
<dbReference type="PANTHER" id="PTHR33048">
    <property type="entry name" value="PTH11-LIKE INTEGRAL MEMBRANE PROTEIN (AFU_ORTHOLOGUE AFUA_5G11245)"/>
    <property type="match status" value="1"/>
</dbReference>
<protein>
    <recommendedName>
        <fullName evidence="7">Rhodopsin domain-containing protein</fullName>
    </recommendedName>
</protein>
<reference evidence="9" key="1">
    <citation type="journal article" date="2020" name="Stud. Mycol.">
        <title>101 Dothideomycetes genomes: A test case for predicting lifestyles and emergence of pathogens.</title>
        <authorList>
            <person name="Haridas S."/>
            <person name="Albert R."/>
            <person name="Binder M."/>
            <person name="Bloem J."/>
            <person name="LaButti K."/>
            <person name="Salamov A."/>
            <person name="Andreopoulos B."/>
            <person name="Baker S."/>
            <person name="Barry K."/>
            <person name="Bills G."/>
            <person name="Bluhm B."/>
            <person name="Cannon C."/>
            <person name="Castanera R."/>
            <person name="Culley D."/>
            <person name="Daum C."/>
            <person name="Ezra D."/>
            <person name="Gonzalez J."/>
            <person name="Henrissat B."/>
            <person name="Kuo A."/>
            <person name="Liang C."/>
            <person name="Lipzen A."/>
            <person name="Lutzoni F."/>
            <person name="Magnuson J."/>
            <person name="Mondo S."/>
            <person name="Nolan M."/>
            <person name="Ohm R."/>
            <person name="Pangilinan J."/>
            <person name="Park H.-J."/>
            <person name="Ramirez L."/>
            <person name="Alfaro M."/>
            <person name="Sun H."/>
            <person name="Tritt A."/>
            <person name="Yoshinaga Y."/>
            <person name="Zwiers L.-H."/>
            <person name="Turgeon B."/>
            <person name="Goodwin S."/>
            <person name="Spatafora J."/>
            <person name="Crous P."/>
            <person name="Grigoriev I."/>
        </authorList>
    </citation>
    <scope>NUCLEOTIDE SEQUENCE [LARGE SCALE GENOMIC DNA]</scope>
    <source>
        <strain evidence="9">CBS 304.66</strain>
    </source>
</reference>
<dbReference type="Pfam" id="PF20684">
    <property type="entry name" value="Fung_rhodopsin"/>
    <property type="match status" value="1"/>
</dbReference>
<dbReference type="AlphaFoldDB" id="A0A9P4K7Y4"/>
<dbReference type="Proteomes" id="UP000800093">
    <property type="component" value="Unassembled WGS sequence"/>
</dbReference>
<comment type="caution">
    <text evidence="8">The sequence shown here is derived from an EMBL/GenBank/DDBJ whole genome shotgun (WGS) entry which is preliminary data.</text>
</comment>
<comment type="similarity">
    <text evidence="5">Belongs to the SAT4 family.</text>
</comment>
<evidence type="ECO:0000313" key="9">
    <source>
        <dbReference type="Proteomes" id="UP000800093"/>
    </source>
</evidence>
<feature type="transmembrane region" description="Helical" evidence="6">
    <location>
        <begin position="131"/>
        <end position="151"/>
    </location>
</feature>
<evidence type="ECO:0000313" key="8">
    <source>
        <dbReference type="EMBL" id="KAF2263330.1"/>
    </source>
</evidence>
<feature type="transmembrane region" description="Helical" evidence="6">
    <location>
        <begin position="97"/>
        <end position="119"/>
    </location>
</feature>
<dbReference type="PANTHER" id="PTHR33048:SF157">
    <property type="entry name" value="INTEGRAL MEMBRANE PROTEIN"/>
    <property type="match status" value="1"/>
</dbReference>
<comment type="subcellular location">
    <subcellularLocation>
        <location evidence="1">Membrane</location>
        <topology evidence="1">Multi-pass membrane protein</topology>
    </subcellularLocation>
</comment>
<name>A0A9P4K7Y4_9PLEO</name>
<gene>
    <name evidence="8" type="ORF">CC78DRAFT_581612</name>
</gene>
<evidence type="ECO:0000256" key="1">
    <source>
        <dbReference type="ARBA" id="ARBA00004141"/>
    </source>
</evidence>
<feature type="transmembrane region" description="Helical" evidence="6">
    <location>
        <begin position="261"/>
        <end position="282"/>
    </location>
</feature>
<proteinExistence type="inferred from homology"/>